<gene>
    <name evidence="1" type="ORF">QFC20_002867</name>
</gene>
<accession>A0ACC2WH70</accession>
<protein>
    <submittedName>
        <fullName evidence="1">Uncharacterized protein</fullName>
    </submittedName>
</protein>
<keyword evidence="2" id="KW-1185">Reference proteome</keyword>
<dbReference type="Proteomes" id="UP001230649">
    <property type="component" value="Unassembled WGS sequence"/>
</dbReference>
<comment type="caution">
    <text evidence="1">The sequence shown here is derived from an EMBL/GenBank/DDBJ whole genome shotgun (WGS) entry which is preliminary data.</text>
</comment>
<organism evidence="1 2">
    <name type="scientific">Naganishia adeliensis</name>
    <dbReference type="NCBI Taxonomy" id="92952"/>
    <lineage>
        <taxon>Eukaryota</taxon>
        <taxon>Fungi</taxon>
        <taxon>Dikarya</taxon>
        <taxon>Basidiomycota</taxon>
        <taxon>Agaricomycotina</taxon>
        <taxon>Tremellomycetes</taxon>
        <taxon>Filobasidiales</taxon>
        <taxon>Filobasidiaceae</taxon>
        <taxon>Naganishia</taxon>
    </lineage>
</organism>
<reference evidence="1" key="1">
    <citation type="submission" date="2023-04" db="EMBL/GenBank/DDBJ databases">
        <title>Draft Genome sequencing of Naganishia species isolated from polar environments using Oxford Nanopore Technology.</title>
        <authorList>
            <person name="Leo P."/>
            <person name="Venkateswaran K."/>
        </authorList>
    </citation>
    <scope>NUCLEOTIDE SEQUENCE</scope>
    <source>
        <strain evidence="1">MNA-CCFEE 5262</strain>
    </source>
</reference>
<dbReference type="EMBL" id="JASBWS010000023">
    <property type="protein sequence ID" value="KAJ9110539.1"/>
    <property type="molecule type" value="Genomic_DNA"/>
</dbReference>
<evidence type="ECO:0000313" key="2">
    <source>
        <dbReference type="Proteomes" id="UP001230649"/>
    </source>
</evidence>
<evidence type="ECO:0000313" key="1">
    <source>
        <dbReference type="EMBL" id="KAJ9110539.1"/>
    </source>
</evidence>
<name>A0ACC2WH70_9TREE</name>
<proteinExistence type="predicted"/>
<sequence length="340" mass="36601">MSPIVNENLSETLLNLPTKLTNLSMPSTSPSTLRLPDHASPLPSGKPYILASDQGETITLVGSGSAMRYLATARETDDQFAVVHTRARADVPVPAHFHARTHDTFLCVRGTMKVWQDDQCRVLGPGDFASVPPRCVHAFQPLSPENEFIGIISPGSWTKMFNFIGEPFTDSPTFPWNDGRPFPVPLFIEAIKAGEDVVPQREYGYPEAIGMSESDTPSPTYTHARSEAAQGLFEGGRVKLASHTLFRCIEGKIRFALEEAEEEVSAGESVMVPAGRAFSYVVTSAYARMYCFSGKGGGLEEVFVSVGSLGENGEVVGANEDVVTSEAVKAAVKALGGEVV</sequence>